<dbReference type="FunCoup" id="A0A420XP73">
    <property type="interactions" value="101"/>
</dbReference>
<dbReference type="RefSeq" id="WP_121193754.1">
    <property type="nucleotide sequence ID" value="NZ_RBWV01000012.1"/>
</dbReference>
<dbReference type="InterPro" id="IPR050275">
    <property type="entry name" value="PGM_Phosphatase"/>
</dbReference>
<keyword evidence="7" id="KW-1185">Reference proteome</keyword>
<evidence type="ECO:0000259" key="5">
    <source>
        <dbReference type="PROSITE" id="PS50879"/>
    </source>
</evidence>
<dbReference type="SUPFAM" id="SSF53254">
    <property type="entry name" value="Phosphoglycerate mutase-like"/>
    <property type="match status" value="1"/>
</dbReference>
<evidence type="ECO:0000313" key="7">
    <source>
        <dbReference type="Proteomes" id="UP000281955"/>
    </source>
</evidence>
<dbReference type="InterPro" id="IPR002156">
    <property type="entry name" value="RNaseH_domain"/>
</dbReference>
<dbReference type="InterPro" id="IPR029033">
    <property type="entry name" value="His_PPase_superfam"/>
</dbReference>
<dbReference type="GO" id="GO:0004523">
    <property type="term" value="F:RNA-DNA hybrid ribonuclease activity"/>
    <property type="evidence" value="ECO:0007669"/>
    <property type="project" value="InterPro"/>
</dbReference>
<sequence length="392" mass="41840">MTGRRLVVEADGGSRGNPGPAGYGALVKDAVTGELLAERAEAIGRETNNVAEYRGLIAGLEAAREIDPEARVEVRMDSKLVVEQMSGRWKVKHPSMQPLALRARAVFPPGQVSFSWIPREINKHADRLANEAMDAAARGTTWVAPGLSPERGEPAQPEPVQEPRAGSRLVGWDDPGAPTTTVLVRHGETAHTVAKVFCGRDGLDPGLTERGRAQAAAVGRALAAGFTDDAPVAVVCSPLRRARETADEVAAALGLEVRVDDAFVEASFGQWDGLGFAAVRERWPAELQAWLDDSAVAPPGGESLDQVHRRVRLGRDKLLARYPGRTVVVVSHVTPIGQLTRLALDAPPATVYRVELSPGSLHVLRWWPDGGSSVRALNATTHLAGIAAPDFV</sequence>
<evidence type="ECO:0000256" key="1">
    <source>
        <dbReference type="PIRSR" id="PIRSR036922-1"/>
    </source>
</evidence>
<dbReference type="Pfam" id="PF13456">
    <property type="entry name" value="RVT_3"/>
    <property type="match status" value="1"/>
</dbReference>
<proteinExistence type="predicted"/>
<dbReference type="EMBL" id="RBWV01000012">
    <property type="protein sequence ID" value="RKS73972.1"/>
    <property type="molecule type" value="Genomic_DNA"/>
</dbReference>
<dbReference type="SMART" id="SM00855">
    <property type="entry name" value="PGAM"/>
    <property type="match status" value="1"/>
</dbReference>
<evidence type="ECO:0000313" key="6">
    <source>
        <dbReference type="EMBL" id="RKS73972.1"/>
    </source>
</evidence>
<dbReference type="GO" id="GO:0005737">
    <property type="term" value="C:cytoplasm"/>
    <property type="evidence" value="ECO:0007669"/>
    <property type="project" value="TreeGrafter"/>
</dbReference>
<dbReference type="CDD" id="cd07067">
    <property type="entry name" value="HP_PGM_like"/>
    <property type="match status" value="1"/>
</dbReference>
<feature type="active site" description="Tele-phosphohistidine intermediate" evidence="1">
    <location>
        <position position="186"/>
    </location>
</feature>
<dbReference type="InterPro" id="IPR036397">
    <property type="entry name" value="RNaseH_sf"/>
</dbReference>
<evidence type="ECO:0000256" key="3">
    <source>
        <dbReference type="PIRSR" id="PIRSR613078-2"/>
    </source>
</evidence>
<dbReference type="PROSITE" id="PS50879">
    <property type="entry name" value="RNASE_H_1"/>
    <property type="match status" value="1"/>
</dbReference>
<dbReference type="InterPro" id="IPR014636">
    <property type="entry name" value="RNaseH/PGlycerate_mutase"/>
</dbReference>
<dbReference type="CDD" id="cd09279">
    <property type="entry name" value="RNase_HI_like"/>
    <property type="match status" value="1"/>
</dbReference>
<organism evidence="6 7">
    <name type="scientific">Motilibacter peucedani</name>
    <dbReference type="NCBI Taxonomy" id="598650"/>
    <lineage>
        <taxon>Bacteria</taxon>
        <taxon>Bacillati</taxon>
        <taxon>Actinomycetota</taxon>
        <taxon>Actinomycetes</taxon>
        <taxon>Motilibacterales</taxon>
        <taxon>Motilibacteraceae</taxon>
        <taxon>Motilibacter</taxon>
    </lineage>
</organism>
<evidence type="ECO:0000256" key="2">
    <source>
        <dbReference type="PIRSR" id="PIRSR613078-1"/>
    </source>
</evidence>
<dbReference type="Gene3D" id="3.40.50.1240">
    <property type="entry name" value="Phosphoglycerate mutase-like"/>
    <property type="match status" value="1"/>
</dbReference>
<dbReference type="OrthoDB" id="5296884at2"/>
<dbReference type="InParanoid" id="A0A420XP73"/>
<dbReference type="Pfam" id="PF00300">
    <property type="entry name" value="His_Phos_1"/>
    <property type="match status" value="1"/>
</dbReference>
<evidence type="ECO:0000256" key="4">
    <source>
        <dbReference type="SAM" id="MobiDB-lite"/>
    </source>
</evidence>
<feature type="region of interest" description="Disordered" evidence="4">
    <location>
        <begin position="146"/>
        <end position="173"/>
    </location>
</feature>
<comment type="caution">
    <text evidence="6">The sequence shown here is derived from an EMBL/GenBank/DDBJ whole genome shotgun (WGS) entry which is preliminary data.</text>
</comment>
<feature type="region of interest" description="Disordered" evidence="4">
    <location>
        <begin position="1"/>
        <end position="21"/>
    </location>
</feature>
<dbReference type="Gene3D" id="3.30.420.10">
    <property type="entry name" value="Ribonuclease H-like superfamily/Ribonuclease H"/>
    <property type="match status" value="1"/>
</dbReference>
<dbReference type="InterPro" id="IPR013078">
    <property type="entry name" value="His_Pase_superF_clade-1"/>
</dbReference>
<dbReference type="GO" id="GO:0016791">
    <property type="term" value="F:phosphatase activity"/>
    <property type="evidence" value="ECO:0007669"/>
    <property type="project" value="TreeGrafter"/>
</dbReference>
<dbReference type="Proteomes" id="UP000281955">
    <property type="component" value="Unassembled WGS sequence"/>
</dbReference>
<dbReference type="NCBIfam" id="NF005567">
    <property type="entry name" value="PRK07238.1"/>
    <property type="match status" value="1"/>
</dbReference>
<protein>
    <submittedName>
        <fullName evidence="6">Putative phosphoglycerate mutase</fullName>
    </submittedName>
</protein>
<dbReference type="InterPro" id="IPR012337">
    <property type="entry name" value="RNaseH-like_sf"/>
</dbReference>
<accession>A0A420XP73</accession>
<feature type="active site" description="Proton donor/acceptor; for phosphatase activity" evidence="1">
    <location>
        <position position="265"/>
    </location>
</feature>
<dbReference type="PANTHER" id="PTHR48100">
    <property type="entry name" value="BROAD-SPECIFICITY PHOSPHATASE YOR283W-RELATED"/>
    <property type="match status" value="1"/>
</dbReference>
<dbReference type="PIRSF" id="PIRSF036922">
    <property type="entry name" value="RNaseH_PGAM"/>
    <property type="match status" value="1"/>
</dbReference>
<dbReference type="AlphaFoldDB" id="A0A420XP73"/>
<dbReference type="SUPFAM" id="SSF53098">
    <property type="entry name" value="Ribonuclease H-like"/>
    <property type="match status" value="1"/>
</dbReference>
<name>A0A420XP73_9ACTN</name>
<feature type="active site" description="Proton donor/acceptor" evidence="2">
    <location>
        <position position="265"/>
    </location>
</feature>
<dbReference type="GO" id="GO:0003676">
    <property type="term" value="F:nucleic acid binding"/>
    <property type="evidence" value="ECO:0007669"/>
    <property type="project" value="InterPro"/>
</dbReference>
<dbReference type="PANTHER" id="PTHR48100:SF62">
    <property type="entry name" value="GLUCOSYL-3-PHOSPHOGLYCERATE PHOSPHATASE"/>
    <property type="match status" value="1"/>
</dbReference>
<reference evidence="6 7" key="1">
    <citation type="submission" date="2018-10" db="EMBL/GenBank/DDBJ databases">
        <title>Genomic Encyclopedia of Archaeal and Bacterial Type Strains, Phase II (KMG-II): from individual species to whole genera.</title>
        <authorList>
            <person name="Goeker M."/>
        </authorList>
    </citation>
    <scope>NUCLEOTIDE SEQUENCE [LARGE SCALE GENOMIC DNA]</scope>
    <source>
        <strain evidence="6 7">RP-AC37</strain>
    </source>
</reference>
<feature type="domain" description="RNase H type-1" evidence="5">
    <location>
        <begin position="2"/>
        <end position="142"/>
    </location>
</feature>
<gene>
    <name evidence="6" type="ORF">CLV35_2469</name>
</gene>
<feature type="binding site" evidence="3">
    <location>
        <position position="241"/>
    </location>
    <ligand>
        <name>substrate</name>
    </ligand>
</feature>